<dbReference type="PROSITE" id="PS00497">
    <property type="entry name" value="TYROSINASE_1"/>
    <property type="match status" value="1"/>
</dbReference>
<dbReference type="GO" id="GO:0046872">
    <property type="term" value="F:metal ion binding"/>
    <property type="evidence" value="ECO:0007669"/>
    <property type="project" value="UniProtKB-KW"/>
</dbReference>
<gene>
    <name evidence="3" type="ORF">LITE_LOCUS32782</name>
</gene>
<dbReference type="GO" id="GO:0016491">
    <property type="term" value="F:oxidoreductase activity"/>
    <property type="evidence" value="ECO:0007669"/>
    <property type="project" value="InterPro"/>
</dbReference>
<evidence type="ECO:0000256" key="1">
    <source>
        <dbReference type="ARBA" id="ARBA00022723"/>
    </source>
</evidence>
<dbReference type="PRINTS" id="PR00092">
    <property type="entry name" value="TYROSINASE"/>
</dbReference>
<name>A0AAV0ND81_9ROSI</name>
<keyword evidence="4" id="KW-1185">Reference proteome</keyword>
<dbReference type="Pfam" id="PF00264">
    <property type="entry name" value="Tyrosinase"/>
    <property type="match status" value="1"/>
</dbReference>
<dbReference type="SUPFAM" id="SSF48056">
    <property type="entry name" value="Di-copper centre-containing domain"/>
    <property type="match status" value="1"/>
</dbReference>
<comment type="caution">
    <text evidence="3">The sequence shown here is derived from an EMBL/GenBank/DDBJ whole genome shotgun (WGS) entry which is preliminary data.</text>
</comment>
<protein>
    <recommendedName>
        <fullName evidence="2">Tyrosinase copper-binding domain-containing protein</fullName>
    </recommendedName>
</protein>
<dbReference type="Proteomes" id="UP001154282">
    <property type="component" value="Unassembled WGS sequence"/>
</dbReference>
<accession>A0AAV0ND81</accession>
<feature type="domain" description="Tyrosinase copper-binding" evidence="2">
    <location>
        <begin position="39"/>
        <end position="56"/>
    </location>
</feature>
<dbReference type="InterPro" id="IPR008922">
    <property type="entry name" value="Di-copper_centre_dom_sf"/>
</dbReference>
<evidence type="ECO:0000313" key="4">
    <source>
        <dbReference type="Proteomes" id="UP001154282"/>
    </source>
</evidence>
<keyword evidence="1" id="KW-0479">Metal-binding</keyword>
<evidence type="ECO:0000313" key="3">
    <source>
        <dbReference type="EMBL" id="CAI0456493.1"/>
    </source>
</evidence>
<dbReference type="EMBL" id="CAMGYJ010000008">
    <property type="protein sequence ID" value="CAI0456493.1"/>
    <property type="molecule type" value="Genomic_DNA"/>
</dbReference>
<dbReference type="PANTHER" id="PTHR11474:SF128">
    <property type="entry name" value="AUREUSIDIN SYNTHASE-LIKE"/>
    <property type="match status" value="1"/>
</dbReference>
<dbReference type="InterPro" id="IPR050316">
    <property type="entry name" value="Tyrosinase/Hemocyanin"/>
</dbReference>
<dbReference type="Gene3D" id="1.10.1280.10">
    <property type="entry name" value="Di-copper center containing domain from catechol oxidase"/>
    <property type="match status" value="1"/>
</dbReference>
<evidence type="ECO:0000259" key="2">
    <source>
        <dbReference type="PROSITE" id="PS00497"/>
    </source>
</evidence>
<dbReference type="InterPro" id="IPR002227">
    <property type="entry name" value="Tyrosinase_Cu-bd"/>
</dbReference>
<dbReference type="AlphaFoldDB" id="A0AAV0ND81"/>
<dbReference type="PANTHER" id="PTHR11474">
    <property type="entry name" value="TYROSINASE FAMILY MEMBER"/>
    <property type="match status" value="1"/>
</dbReference>
<proteinExistence type="predicted"/>
<sequence>MKSLPHSDPRSFSRQVEIHSQYCTGSFHQQHSDLLARVHRSWLFFPWHRMFLYFHERILGSLIGDETFALPFWGWDSPDGMTLPEIYLIGSFNDNHRDPTHYPPTVADLNFQRLDPTRSMSEEHVRLNLALIYNHMVSDAKMAELFMGCPFKTGEYEECPKSIEWAPHNPPHTWLGSPEIDGRQDMGAFYAAARDLIFYAHHSIVDPQGF</sequence>
<reference evidence="3" key="1">
    <citation type="submission" date="2022-08" db="EMBL/GenBank/DDBJ databases">
        <authorList>
            <person name="Gutierrez-Valencia J."/>
        </authorList>
    </citation>
    <scope>NUCLEOTIDE SEQUENCE</scope>
</reference>
<organism evidence="3 4">
    <name type="scientific">Linum tenue</name>
    <dbReference type="NCBI Taxonomy" id="586396"/>
    <lineage>
        <taxon>Eukaryota</taxon>
        <taxon>Viridiplantae</taxon>
        <taxon>Streptophyta</taxon>
        <taxon>Embryophyta</taxon>
        <taxon>Tracheophyta</taxon>
        <taxon>Spermatophyta</taxon>
        <taxon>Magnoliopsida</taxon>
        <taxon>eudicotyledons</taxon>
        <taxon>Gunneridae</taxon>
        <taxon>Pentapetalae</taxon>
        <taxon>rosids</taxon>
        <taxon>fabids</taxon>
        <taxon>Malpighiales</taxon>
        <taxon>Linaceae</taxon>
        <taxon>Linum</taxon>
    </lineage>
</organism>